<dbReference type="Proteomes" id="UP000007939">
    <property type="component" value="Chromosome"/>
</dbReference>
<organism evidence="7 8">
    <name type="scientific">Parasphaerochaeta coccoides (strain ATCC BAA-1237 / DSM 17374 / SPN1)</name>
    <name type="common">Sphaerochaeta coccoides</name>
    <dbReference type="NCBI Taxonomy" id="760011"/>
    <lineage>
        <taxon>Bacteria</taxon>
        <taxon>Pseudomonadati</taxon>
        <taxon>Spirochaetota</taxon>
        <taxon>Spirochaetia</taxon>
        <taxon>Spirochaetales</taxon>
        <taxon>Sphaerochaetaceae</taxon>
        <taxon>Parasphaerochaeta</taxon>
    </lineage>
</organism>
<dbReference type="PANTHER" id="PTHR37693:SF1">
    <property type="entry name" value="INTEGRAL MEMBRANE PROTEIN"/>
    <property type="match status" value="1"/>
</dbReference>
<dbReference type="PANTHER" id="PTHR37693">
    <property type="entry name" value="PHOSPHATIDYLGLYCEROL LYSYLTRANSFERASE"/>
    <property type="match status" value="1"/>
</dbReference>
<keyword evidence="2" id="KW-1003">Cell membrane</keyword>
<dbReference type="Pfam" id="PF03706">
    <property type="entry name" value="LPG_synthase_TM"/>
    <property type="match status" value="1"/>
</dbReference>
<keyword evidence="8" id="KW-1185">Reference proteome</keyword>
<feature type="transmembrane region" description="Helical" evidence="6">
    <location>
        <begin position="31"/>
        <end position="53"/>
    </location>
</feature>
<feature type="transmembrane region" description="Helical" evidence="6">
    <location>
        <begin position="6"/>
        <end position="24"/>
    </location>
</feature>
<evidence type="ECO:0008006" key="9">
    <source>
        <dbReference type="Google" id="ProtNLM"/>
    </source>
</evidence>
<feature type="transmembrane region" description="Helical" evidence="6">
    <location>
        <begin position="116"/>
        <end position="139"/>
    </location>
</feature>
<evidence type="ECO:0000313" key="8">
    <source>
        <dbReference type="Proteomes" id="UP000007939"/>
    </source>
</evidence>
<gene>
    <name evidence="7" type="ordered locus">Spico_0303</name>
</gene>
<dbReference type="GO" id="GO:0005886">
    <property type="term" value="C:plasma membrane"/>
    <property type="evidence" value="ECO:0007669"/>
    <property type="project" value="UniProtKB-SubCell"/>
</dbReference>
<reference evidence="7 8" key="2">
    <citation type="journal article" date="2012" name="Stand. Genomic Sci.">
        <title>Complete genome sequence of the termite hindgut bacterium Spirochaeta coccoides type strain (SPN1(T)), reclassification in the genus Sphaerochaeta as Sphaerochaeta coccoides comb. nov. and emendations of the family Spirochaetaceae and the genus Sphaerochaeta.</title>
        <authorList>
            <person name="Abt B."/>
            <person name="Han C."/>
            <person name="Scheuner C."/>
            <person name="Lu M."/>
            <person name="Lapidus A."/>
            <person name="Nolan M."/>
            <person name="Lucas S."/>
            <person name="Hammon N."/>
            <person name="Deshpande S."/>
            <person name="Cheng J.F."/>
            <person name="Tapia R."/>
            <person name="Goodwin L.A."/>
            <person name="Pitluck S."/>
            <person name="Liolios K."/>
            <person name="Pagani I."/>
            <person name="Ivanova N."/>
            <person name="Mavromatis K."/>
            <person name="Mikhailova N."/>
            <person name="Huntemann M."/>
            <person name="Pati A."/>
            <person name="Chen A."/>
            <person name="Palaniappan K."/>
            <person name="Land M."/>
            <person name="Hauser L."/>
            <person name="Brambilla E.M."/>
            <person name="Rohde M."/>
            <person name="Spring S."/>
            <person name="Gronow S."/>
            <person name="Goker M."/>
            <person name="Woyke T."/>
            <person name="Bristow J."/>
            <person name="Eisen J.A."/>
            <person name="Markowitz V."/>
            <person name="Hugenholtz P."/>
            <person name="Kyrpides N.C."/>
            <person name="Klenk H.P."/>
            <person name="Detter J.C."/>
        </authorList>
    </citation>
    <scope>NUCLEOTIDE SEQUENCE [LARGE SCALE GENOMIC DNA]</scope>
    <source>
        <strain evidence="8">ATCC BAA-1237 / DSM 17374 / SPN1</strain>
    </source>
</reference>
<reference evidence="8" key="1">
    <citation type="submission" date="2011-04" db="EMBL/GenBank/DDBJ databases">
        <title>The complete genome of Spirochaeta coccoides DSM 17374.</title>
        <authorList>
            <person name="Lucas S."/>
            <person name="Copeland A."/>
            <person name="Lapidus A."/>
            <person name="Bruce D."/>
            <person name="Goodwin L."/>
            <person name="Pitluck S."/>
            <person name="Peters L."/>
            <person name="Kyrpides N."/>
            <person name="Mavromatis K."/>
            <person name="Pagani I."/>
            <person name="Ivanova N."/>
            <person name="Ovchinnikova G."/>
            <person name="Lu M."/>
            <person name="Detter J.C."/>
            <person name="Tapia R."/>
            <person name="Han C."/>
            <person name="Land M."/>
            <person name="Hauser L."/>
            <person name="Markowitz V."/>
            <person name="Cheng J.-F."/>
            <person name="Hugenholtz P."/>
            <person name="Woyke T."/>
            <person name="Wu D."/>
            <person name="Spring S."/>
            <person name="Schroeder M."/>
            <person name="Brambilla E."/>
            <person name="Klenk H.-P."/>
            <person name="Eisen J.A."/>
        </authorList>
    </citation>
    <scope>NUCLEOTIDE SEQUENCE [LARGE SCALE GENOMIC DNA]</scope>
    <source>
        <strain evidence="8">ATCC BAA-1237 / DSM 17374 / SPN1</strain>
    </source>
</reference>
<dbReference type="KEGG" id="scc:Spico_0303"/>
<dbReference type="OrthoDB" id="9810654at2"/>
<evidence type="ECO:0000256" key="5">
    <source>
        <dbReference type="ARBA" id="ARBA00023136"/>
    </source>
</evidence>
<dbReference type="eggNOG" id="COG0392">
    <property type="taxonomic scope" value="Bacteria"/>
</dbReference>
<proteinExistence type="predicted"/>
<name>F4GH58_PARC1</name>
<feature type="transmembrane region" description="Helical" evidence="6">
    <location>
        <begin position="229"/>
        <end position="251"/>
    </location>
</feature>
<evidence type="ECO:0000256" key="4">
    <source>
        <dbReference type="ARBA" id="ARBA00022989"/>
    </source>
</evidence>
<comment type="subcellular location">
    <subcellularLocation>
        <location evidence="1">Cell membrane</location>
        <topology evidence="1">Multi-pass membrane protein</topology>
    </subcellularLocation>
</comment>
<accession>F4GH58</accession>
<sequence length="342" mass="37743">MKNKLWNWVFIVVSLFAFMGYLVWKEGLTNIRLHVTSMAIGWLWVGILFQWVSHACDAMIIWKLSRDYPNSPSFLTCMRSILVGNMLGHITPMMAGNFPAQIALLTKDGMRAGDSATVLMAKAIAYQGGYACVIILSVLKGWLSGGFGLSSGIWLLIYAGMVVSIFAVLFFVLVLRAQKLISGIVKVVIRFLGKVKIVKNPQRLSERTVEEITRMGENVRGMKTTFSSWVGLIALGFLQVAFTMVFTYAVYRSLRLSGESIIDVGALQSFASLIHAYVPIPGGLGLGDSIFLQIMGTVMGERNVDFAMVVWRLLAFYLPIMYGVVAFGIKKKQKPVPDASAA</sequence>
<dbReference type="NCBIfam" id="TIGR00374">
    <property type="entry name" value="flippase-like domain"/>
    <property type="match status" value="1"/>
</dbReference>
<evidence type="ECO:0000313" key="7">
    <source>
        <dbReference type="EMBL" id="AEC01533.1"/>
    </source>
</evidence>
<dbReference type="RefSeq" id="WP_013738929.1">
    <property type="nucleotide sequence ID" value="NC_015436.1"/>
</dbReference>
<dbReference type="HOGENOM" id="CLU_039146_0_0_12"/>
<evidence type="ECO:0000256" key="6">
    <source>
        <dbReference type="SAM" id="Phobius"/>
    </source>
</evidence>
<dbReference type="InterPro" id="IPR022791">
    <property type="entry name" value="L-PG_synthase/AglD"/>
</dbReference>
<evidence type="ECO:0000256" key="3">
    <source>
        <dbReference type="ARBA" id="ARBA00022692"/>
    </source>
</evidence>
<feature type="transmembrane region" description="Helical" evidence="6">
    <location>
        <begin position="309"/>
        <end position="329"/>
    </location>
</feature>
<evidence type="ECO:0000256" key="1">
    <source>
        <dbReference type="ARBA" id="ARBA00004651"/>
    </source>
</evidence>
<protein>
    <recommendedName>
        <fullName evidence="9">Lysylphosphatidylglycerol synthetase/UPF0104</fullName>
    </recommendedName>
</protein>
<dbReference type="EMBL" id="CP002659">
    <property type="protein sequence ID" value="AEC01533.1"/>
    <property type="molecule type" value="Genomic_DNA"/>
</dbReference>
<dbReference type="AlphaFoldDB" id="F4GH58"/>
<keyword evidence="3 6" id="KW-0812">Transmembrane</keyword>
<evidence type="ECO:0000256" key="2">
    <source>
        <dbReference type="ARBA" id="ARBA00022475"/>
    </source>
</evidence>
<keyword evidence="4 6" id="KW-1133">Transmembrane helix</keyword>
<feature type="transmembrane region" description="Helical" evidence="6">
    <location>
        <begin position="151"/>
        <end position="175"/>
    </location>
</feature>
<dbReference type="STRING" id="760011.Spico_0303"/>
<keyword evidence="5 6" id="KW-0472">Membrane</keyword>